<organism evidence="3 4">
    <name type="scientific">Brassica cretica</name>
    <name type="common">Mustard</name>
    <dbReference type="NCBI Taxonomy" id="69181"/>
    <lineage>
        <taxon>Eukaryota</taxon>
        <taxon>Viridiplantae</taxon>
        <taxon>Streptophyta</taxon>
        <taxon>Embryophyta</taxon>
        <taxon>Tracheophyta</taxon>
        <taxon>Spermatophyta</taxon>
        <taxon>Magnoliopsida</taxon>
        <taxon>eudicotyledons</taxon>
        <taxon>Gunneridae</taxon>
        <taxon>Pentapetalae</taxon>
        <taxon>rosids</taxon>
        <taxon>malvids</taxon>
        <taxon>Brassicales</taxon>
        <taxon>Brassicaceae</taxon>
        <taxon>Brassiceae</taxon>
        <taxon>Brassica</taxon>
    </lineage>
</organism>
<keyword evidence="1" id="KW-0175">Coiled coil</keyword>
<feature type="coiled-coil region" evidence="1">
    <location>
        <begin position="57"/>
        <end position="98"/>
    </location>
</feature>
<dbReference type="EMBL" id="QGKV02000649">
    <property type="protein sequence ID" value="KAF3581638.1"/>
    <property type="molecule type" value="Genomic_DNA"/>
</dbReference>
<feature type="compositionally biased region" description="Acidic residues" evidence="2">
    <location>
        <begin position="24"/>
        <end position="35"/>
    </location>
</feature>
<keyword evidence="4" id="KW-1185">Reference proteome</keyword>
<evidence type="ECO:0000313" key="4">
    <source>
        <dbReference type="Proteomes" id="UP000266723"/>
    </source>
</evidence>
<dbReference type="PROSITE" id="PS51257">
    <property type="entry name" value="PROKAR_LIPOPROTEIN"/>
    <property type="match status" value="1"/>
</dbReference>
<gene>
    <name evidence="3" type="ORF">DY000_02029488</name>
</gene>
<name>A0ABQ7DWK3_BRACR</name>
<dbReference type="Proteomes" id="UP000266723">
    <property type="component" value="Unassembled WGS sequence"/>
</dbReference>
<evidence type="ECO:0000256" key="1">
    <source>
        <dbReference type="SAM" id="Coils"/>
    </source>
</evidence>
<evidence type="ECO:0000313" key="3">
    <source>
        <dbReference type="EMBL" id="KAF3581638.1"/>
    </source>
</evidence>
<protein>
    <submittedName>
        <fullName evidence="3">Uncharacterized protein</fullName>
    </submittedName>
</protein>
<feature type="region of interest" description="Disordered" evidence="2">
    <location>
        <begin position="1"/>
        <end position="38"/>
    </location>
</feature>
<feature type="compositionally biased region" description="Low complexity" evidence="2">
    <location>
        <begin position="1"/>
        <end position="20"/>
    </location>
</feature>
<comment type="caution">
    <text evidence="3">The sequence shown here is derived from an EMBL/GenBank/DDBJ whole genome shotgun (WGS) entry which is preliminary data.</text>
</comment>
<evidence type="ECO:0000256" key="2">
    <source>
        <dbReference type="SAM" id="MobiDB-lite"/>
    </source>
</evidence>
<sequence length="199" mass="21158">MSGSKTKSAVGSASASVSGSSCGGDDDAGSDDEGGTFDLAGNYENLYEHWLKLVETNSDLAKEKAKLEAQVAEALKYASEKEEEARQAGAQLAETHKNLRMLNNGTNQLDHLLRKTKDVATSATKPEVKMSAGNAANGKTAVKPATDGICGVIVSSLFKELIMEDLGSGIRGLGDLITMELVEWDFLLTLEDMDLHVSF</sequence>
<accession>A0ABQ7DWK3</accession>
<reference evidence="3 4" key="1">
    <citation type="journal article" date="2020" name="BMC Genomics">
        <title>Intraspecific diversification of the crop wild relative Brassica cretica Lam. using demographic model selection.</title>
        <authorList>
            <person name="Kioukis A."/>
            <person name="Michalopoulou V.A."/>
            <person name="Briers L."/>
            <person name="Pirintsos S."/>
            <person name="Studholme D.J."/>
            <person name="Pavlidis P."/>
            <person name="Sarris P.F."/>
        </authorList>
    </citation>
    <scope>NUCLEOTIDE SEQUENCE [LARGE SCALE GENOMIC DNA]</scope>
    <source>
        <strain evidence="4">cv. PFS-1207/04</strain>
    </source>
</reference>
<proteinExistence type="predicted"/>